<sequence length="482" mass="55606">MLERYKLSVSQKEQVVKAIKKKKAEKPAIPEPTSKDGMDRINERLYANNAIEKRAMTVQNALLKLINLDGDEMFANEVDELEELMPEIEHELNDIFSSNVNPVLLSSMPKPERLHPGPEVKFNDDDLSKLAFKMQRAQSYDKLISSVQVPKKTLVPIGKRRGEEEDSVNVVPPEMKFYEDFEYLLQRQMKVENMALSSLSKMDMNIQSKEIAKFPRYQIITLVWNLFIHLKQSKDRLVDLAWVYRATDVMNETVELETEYSQNMKVALGYLNRSQFINLKAIIGHMKRIISVCSDPVHDLKRLTKGIALLFGTLIFRPPLRTIHTSHVEIRLPPKWQKINLEERNSFIIGGLSNDSSSNDLLSNNLQKNVSFKEGTLFLKKAISEPIEIPDIPYVPNEDSLHSIDLISIDDVESSYELFKKAADIDETEESISYGWNVKYEQLESLLYEQHFPLSVYSQTVDLLIRFWDFAFATFEAKRPGL</sequence>
<protein>
    <submittedName>
        <fullName evidence="1">Uncharacterized protein</fullName>
    </submittedName>
</protein>
<evidence type="ECO:0000313" key="2">
    <source>
        <dbReference type="Proteomes" id="UP001210925"/>
    </source>
</evidence>
<reference evidence="1" key="1">
    <citation type="submission" date="2020-05" db="EMBL/GenBank/DDBJ databases">
        <title>Phylogenomic resolution of chytrid fungi.</title>
        <authorList>
            <person name="Stajich J.E."/>
            <person name="Amses K."/>
            <person name="Simmons R."/>
            <person name="Seto K."/>
            <person name="Myers J."/>
            <person name="Bonds A."/>
            <person name="Quandt C.A."/>
            <person name="Barry K."/>
            <person name="Liu P."/>
            <person name="Grigoriev I."/>
            <person name="Longcore J.E."/>
            <person name="James T.Y."/>
        </authorList>
    </citation>
    <scope>NUCLEOTIDE SEQUENCE</scope>
    <source>
        <strain evidence="1">PLAUS21</strain>
    </source>
</reference>
<comment type="caution">
    <text evidence="1">The sequence shown here is derived from an EMBL/GenBank/DDBJ whole genome shotgun (WGS) entry which is preliminary data.</text>
</comment>
<keyword evidence="2" id="KW-1185">Reference proteome</keyword>
<name>A0AAD5Y9Y4_9FUNG</name>
<evidence type="ECO:0000313" key="1">
    <source>
        <dbReference type="EMBL" id="KAJ3260139.1"/>
    </source>
</evidence>
<organism evidence="1 2">
    <name type="scientific">Boothiomyces macroporosus</name>
    <dbReference type="NCBI Taxonomy" id="261099"/>
    <lineage>
        <taxon>Eukaryota</taxon>
        <taxon>Fungi</taxon>
        <taxon>Fungi incertae sedis</taxon>
        <taxon>Chytridiomycota</taxon>
        <taxon>Chytridiomycota incertae sedis</taxon>
        <taxon>Chytridiomycetes</taxon>
        <taxon>Rhizophydiales</taxon>
        <taxon>Terramycetaceae</taxon>
        <taxon>Boothiomyces</taxon>
    </lineage>
</organism>
<accession>A0AAD5Y9Y4</accession>
<dbReference type="EMBL" id="JADGKB010000013">
    <property type="protein sequence ID" value="KAJ3260139.1"/>
    <property type="molecule type" value="Genomic_DNA"/>
</dbReference>
<dbReference type="AlphaFoldDB" id="A0AAD5Y9Y4"/>
<gene>
    <name evidence="1" type="ORF">HK103_001215</name>
</gene>
<proteinExistence type="predicted"/>
<dbReference type="Proteomes" id="UP001210925">
    <property type="component" value="Unassembled WGS sequence"/>
</dbReference>